<dbReference type="InterPro" id="IPR029060">
    <property type="entry name" value="PIN-like_dom_sf"/>
</dbReference>
<proteinExistence type="predicted"/>
<dbReference type="InterPro" id="IPR002716">
    <property type="entry name" value="PIN_dom"/>
</dbReference>
<gene>
    <name evidence="2" type="ORF">K1X15_15170</name>
</gene>
<reference evidence="2 3" key="1">
    <citation type="submission" date="2021-08" db="EMBL/GenBank/DDBJ databases">
        <title>Devosia salina sp. nov., isolated from the South China Sea sediment.</title>
        <authorList>
            <person name="Zhou Z."/>
        </authorList>
    </citation>
    <scope>NUCLEOTIDE SEQUENCE [LARGE SCALE GENOMIC DNA]</scope>
    <source>
        <strain evidence="2 3">SCS-3</strain>
    </source>
</reference>
<name>A0ABX8WB76_9HYPH</name>
<keyword evidence="3" id="KW-1185">Reference proteome</keyword>
<organism evidence="2 3">
    <name type="scientific">Devosia salina</name>
    <dbReference type="NCBI Taxonomy" id="2860336"/>
    <lineage>
        <taxon>Bacteria</taxon>
        <taxon>Pseudomonadati</taxon>
        <taxon>Pseudomonadota</taxon>
        <taxon>Alphaproteobacteria</taxon>
        <taxon>Hyphomicrobiales</taxon>
        <taxon>Devosiaceae</taxon>
        <taxon>Devosia</taxon>
    </lineage>
</organism>
<dbReference type="SUPFAM" id="SSF88723">
    <property type="entry name" value="PIN domain-like"/>
    <property type="match status" value="1"/>
</dbReference>
<dbReference type="Proteomes" id="UP000825799">
    <property type="component" value="Chromosome"/>
</dbReference>
<dbReference type="RefSeq" id="WP_220304449.1">
    <property type="nucleotide sequence ID" value="NZ_CP080590.1"/>
</dbReference>
<protein>
    <submittedName>
        <fullName evidence="2">PIN domain-containing protein</fullName>
    </submittedName>
</protein>
<dbReference type="EMBL" id="CP080590">
    <property type="protein sequence ID" value="QYO75956.1"/>
    <property type="molecule type" value="Genomic_DNA"/>
</dbReference>
<dbReference type="Pfam" id="PF01850">
    <property type="entry name" value="PIN"/>
    <property type="match status" value="1"/>
</dbReference>
<dbReference type="Gene3D" id="3.40.50.1010">
    <property type="entry name" value="5'-nuclease"/>
    <property type="match status" value="1"/>
</dbReference>
<evidence type="ECO:0000259" key="1">
    <source>
        <dbReference type="Pfam" id="PF01850"/>
    </source>
</evidence>
<evidence type="ECO:0000313" key="2">
    <source>
        <dbReference type="EMBL" id="QYO75956.1"/>
    </source>
</evidence>
<evidence type="ECO:0000313" key="3">
    <source>
        <dbReference type="Proteomes" id="UP000825799"/>
    </source>
</evidence>
<accession>A0ABX8WB76</accession>
<feature type="domain" description="PIN" evidence="1">
    <location>
        <begin position="6"/>
        <end position="129"/>
    </location>
</feature>
<sequence length="169" mass="18331">MPFSRIYLDSNILIAALGGDTDPRIAMPLLEMIGLVGVETEPPFVTSELTLAESLVHPIRNGDVRQEQGYENALTTSGWLSVIPVSRGILWAAASLRATYTRLKLPDAIHVATALGADCPHLLTADAGLVDSYRAGAFREGVWQHGKTSTQIVRPDDATLKTIQHWLST</sequence>